<dbReference type="EMBL" id="DQ665917">
    <property type="protein sequence ID" value="ABG25815.1"/>
    <property type="molecule type" value="Genomic_DNA"/>
</dbReference>
<reference evidence="1 2" key="2">
    <citation type="journal article" date="2006" name="J. Gen. Virol.">
        <title>Genome sequences of two frog herpesviruses.</title>
        <authorList>
            <person name="Davison A.J."/>
            <person name="Cunningham C."/>
            <person name="Sauerbier W."/>
            <person name="McKinnell R.G."/>
        </authorList>
    </citation>
    <scope>NUCLEOTIDE SEQUENCE [LARGE SCALE GENOMIC DNA]</scope>
    <source>
        <strain evidence="1 2">McKinnell</strain>
    </source>
</reference>
<organism evidence="2">
    <name type="scientific">Ranid herpesvirus 1</name>
    <name type="common">Lucke tumor herpesvirus</name>
    <dbReference type="NCBI Taxonomy" id="85655"/>
    <lineage>
        <taxon>Viruses</taxon>
        <taxon>Duplodnaviria</taxon>
        <taxon>Heunggongvirae</taxon>
        <taxon>Peploviricota</taxon>
        <taxon>Herviviricetes</taxon>
        <taxon>Herpesvirales</taxon>
        <taxon>Alloherpesviridae</taxon>
        <taxon>Batravirus</taxon>
        <taxon>Batravirus ranidallo1</taxon>
    </lineage>
</organism>
<keyword evidence="2" id="KW-1185">Reference proteome</keyword>
<dbReference type="RefSeq" id="YP_656706.1">
    <property type="nucleotide sequence ID" value="NC_008211.1"/>
</dbReference>
<proteinExistence type="predicted"/>
<evidence type="ECO:0000313" key="2">
    <source>
        <dbReference type="Proteomes" id="UP000011238"/>
    </source>
</evidence>
<accession>Q14VQ7</accession>
<protein>
    <submittedName>
        <fullName evidence="1">ORF51</fullName>
    </submittedName>
</protein>
<dbReference type="KEGG" id="vg:5141313"/>
<name>Q14VQ7_9VIRU</name>
<dbReference type="Proteomes" id="UP000011238">
    <property type="component" value="Segment"/>
</dbReference>
<evidence type="ECO:0000313" key="1">
    <source>
        <dbReference type="EMBL" id="ABG25815.1"/>
    </source>
</evidence>
<reference evidence="2" key="1">
    <citation type="journal article" date="1999" name="J. Cancer Res. Clin. Oncol.">
        <title>Genomic studies of the Lucke tumor herpesvirus (RaHV-1).</title>
        <authorList>
            <person name="Davison A.J."/>
            <person name="Sauerbier W."/>
            <person name="Dolan A."/>
            <person name="Addison C."/>
            <person name="McKinnell R.G."/>
        </authorList>
    </citation>
    <scope>NUCLEOTIDE SEQUENCE [LARGE SCALE GENOMIC DNA]</scope>
    <source>
        <strain evidence="2">McKinnell</strain>
    </source>
</reference>
<dbReference type="GeneID" id="5141313"/>
<sequence length="162" mass="18052">MQRNTRIGNAYDFCFEQGLTLCYTPDNAVHVEVGIRRFSKRITTLEEFEAMLDRESANIHYEKLERPLSGCTLYTLTFRGNELYSLDLSALADEDGGLFVEHGGAVLMVQRGPTLQSRTRGSVSPVHAPAALSAACTGWFKKGLVGWCLIAGCTYYMITRML</sequence>